<dbReference type="Proteomes" id="UP000215453">
    <property type="component" value="Chromosome 2"/>
</dbReference>
<evidence type="ECO:0000256" key="9">
    <source>
        <dbReference type="ARBA" id="ARBA00023134"/>
    </source>
</evidence>
<dbReference type="EC" id="4.6.1.17" evidence="3"/>
<keyword evidence="11" id="KW-0456">Lyase</keyword>
<dbReference type="HAMAP" id="MF_01224_B">
    <property type="entry name" value="MoaC_B"/>
    <property type="match status" value="1"/>
</dbReference>
<evidence type="ECO:0000256" key="7">
    <source>
        <dbReference type="ARBA" id="ARBA00023004"/>
    </source>
</evidence>
<dbReference type="SUPFAM" id="SSF102114">
    <property type="entry name" value="Radical SAM enzymes"/>
    <property type="match status" value="1"/>
</dbReference>
<comment type="pathway">
    <text evidence="2">Cofactor biosynthesis; molybdopterin biosynthesis.</text>
</comment>
<dbReference type="InterPro" id="IPR002820">
    <property type="entry name" value="Mopterin_CF_biosynth-C_dom"/>
</dbReference>
<dbReference type="InterPro" id="IPR010505">
    <property type="entry name" value="MoaA_twitch"/>
</dbReference>
<keyword evidence="10" id="KW-0501">Molybdenum cofactor biosynthesis</keyword>
<feature type="region of interest" description="Disordered" evidence="12">
    <location>
        <begin position="375"/>
        <end position="399"/>
    </location>
</feature>
<dbReference type="InterPro" id="IPR047594">
    <property type="entry name" value="MoaC_bact/euk"/>
</dbReference>
<evidence type="ECO:0000313" key="15">
    <source>
        <dbReference type="Proteomes" id="UP000215453"/>
    </source>
</evidence>
<dbReference type="GO" id="GO:0061799">
    <property type="term" value="F:cyclic pyranopterin monophosphate synthase activity"/>
    <property type="evidence" value="ECO:0007669"/>
    <property type="project" value="UniProtKB-EC"/>
</dbReference>
<evidence type="ECO:0000256" key="2">
    <source>
        <dbReference type="ARBA" id="ARBA00005046"/>
    </source>
</evidence>
<evidence type="ECO:0000256" key="4">
    <source>
        <dbReference type="ARBA" id="ARBA00022691"/>
    </source>
</evidence>
<dbReference type="InterPro" id="IPR007197">
    <property type="entry name" value="rSAM"/>
</dbReference>
<dbReference type="CDD" id="cd01420">
    <property type="entry name" value="MoaC_PE"/>
    <property type="match status" value="1"/>
</dbReference>
<feature type="compositionally biased region" description="Low complexity" evidence="12">
    <location>
        <begin position="421"/>
        <end position="432"/>
    </location>
</feature>
<protein>
    <recommendedName>
        <fullName evidence="3">cyclic pyranopterin monophosphate synthase</fullName>
        <ecNumber evidence="3">4.6.1.17</ecNumber>
    </recommendedName>
</protein>
<keyword evidence="7" id="KW-0408">Iron</keyword>
<dbReference type="InterPro" id="IPR050105">
    <property type="entry name" value="MoCo_biosynth_MoaA/MoaC"/>
</dbReference>
<dbReference type="InterPro" id="IPR013785">
    <property type="entry name" value="Aldolase_TIM"/>
</dbReference>
<dbReference type="GO" id="GO:0005525">
    <property type="term" value="F:GTP binding"/>
    <property type="evidence" value="ECO:0007669"/>
    <property type="project" value="UniProtKB-KW"/>
</dbReference>
<keyword evidence="8" id="KW-0411">Iron-sulfur</keyword>
<feature type="domain" description="Radical SAM core" evidence="13">
    <location>
        <begin position="1"/>
        <end position="205"/>
    </location>
</feature>
<gene>
    <name evidence="14" type="ORF">ZT1A5_G3327</name>
</gene>
<evidence type="ECO:0000256" key="1">
    <source>
        <dbReference type="ARBA" id="ARBA00001637"/>
    </source>
</evidence>
<organism evidence="14 15">
    <name type="scientific">Zymoseptoria tritici ST99CH_1A5</name>
    <dbReference type="NCBI Taxonomy" id="1276529"/>
    <lineage>
        <taxon>Eukaryota</taxon>
        <taxon>Fungi</taxon>
        <taxon>Dikarya</taxon>
        <taxon>Ascomycota</taxon>
        <taxon>Pezizomycotina</taxon>
        <taxon>Dothideomycetes</taxon>
        <taxon>Dothideomycetidae</taxon>
        <taxon>Mycosphaerellales</taxon>
        <taxon>Mycosphaerellaceae</taxon>
        <taxon>Zymoseptoria</taxon>
    </lineage>
</organism>
<reference evidence="14 15" key="1">
    <citation type="submission" date="2016-10" db="EMBL/GenBank/DDBJ databases">
        <authorList>
            <person name="Varghese N."/>
        </authorList>
    </citation>
    <scope>NUCLEOTIDE SEQUENCE [LARGE SCALE GENOMIC DNA]</scope>
</reference>
<keyword evidence="9" id="KW-0342">GTP-binding</keyword>
<dbReference type="UniPathway" id="UPA00344"/>
<evidence type="ECO:0000256" key="8">
    <source>
        <dbReference type="ARBA" id="ARBA00023014"/>
    </source>
</evidence>
<keyword evidence="4" id="KW-0949">S-adenosyl-L-methionine</keyword>
<feature type="compositionally biased region" description="Basic and acidic residues" evidence="12">
    <location>
        <begin position="651"/>
        <end position="667"/>
    </location>
</feature>
<dbReference type="CDD" id="cd01335">
    <property type="entry name" value="Radical_SAM"/>
    <property type="match status" value="1"/>
</dbReference>
<dbReference type="GO" id="GO:0006777">
    <property type="term" value="P:Mo-molybdopterin cofactor biosynthetic process"/>
    <property type="evidence" value="ECO:0007669"/>
    <property type="project" value="UniProtKB-KW"/>
</dbReference>
<dbReference type="CDD" id="cd21117">
    <property type="entry name" value="Twitch_MoaA"/>
    <property type="match status" value="1"/>
</dbReference>
<evidence type="ECO:0000256" key="10">
    <source>
        <dbReference type="ARBA" id="ARBA00023150"/>
    </source>
</evidence>
<proteinExistence type="inferred from homology"/>
<dbReference type="Pfam" id="PF04055">
    <property type="entry name" value="Radical_SAM"/>
    <property type="match status" value="1"/>
</dbReference>
<evidence type="ECO:0000313" key="14">
    <source>
        <dbReference type="EMBL" id="SMY21889.1"/>
    </source>
</evidence>
<dbReference type="SUPFAM" id="SSF55040">
    <property type="entry name" value="Molybdenum cofactor biosynthesis protein C, MoaC"/>
    <property type="match status" value="1"/>
</dbReference>
<feature type="compositionally biased region" description="Low complexity" evidence="12">
    <location>
        <begin position="596"/>
        <end position="607"/>
    </location>
</feature>
<name>A0A1Y6LE47_ZYMTR</name>
<dbReference type="NCBIfam" id="NF006870">
    <property type="entry name" value="PRK09364.1"/>
    <property type="match status" value="1"/>
</dbReference>
<dbReference type="GO" id="GO:0061798">
    <property type="term" value="F:GTP 3',8'-cyclase activity"/>
    <property type="evidence" value="ECO:0007669"/>
    <property type="project" value="TreeGrafter"/>
</dbReference>
<evidence type="ECO:0000256" key="11">
    <source>
        <dbReference type="ARBA" id="ARBA00023239"/>
    </source>
</evidence>
<dbReference type="PANTHER" id="PTHR22960">
    <property type="entry name" value="MOLYBDOPTERIN COFACTOR SYNTHESIS PROTEIN A"/>
    <property type="match status" value="1"/>
</dbReference>
<feature type="region of interest" description="Disordered" evidence="12">
    <location>
        <begin position="415"/>
        <end position="701"/>
    </location>
</feature>
<feature type="region of interest" description="Disordered" evidence="12">
    <location>
        <begin position="944"/>
        <end position="993"/>
    </location>
</feature>
<evidence type="ECO:0000256" key="3">
    <source>
        <dbReference type="ARBA" id="ARBA00012575"/>
    </source>
</evidence>
<dbReference type="GO" id="GO:0046872">
    <property type="term" value="F:metal ion binding"/>
    <property type="evidence" value="ECO:0007669"/>
    <property type="project" value="UniProtKB-KW"/>
</dbReference>
<feature type="region of interest" description="Disordered" evidence="12">
    <location>
        <begin position="1050"/>
        <end position="1132"/>
    </location>
</feature>
<feature type="compositionally biased region" description="Polar residues" evidence="12">
    <location>
        <begin position="471"/>
        <end position="496"/>
    </location>
</feature>
<dbReference type="PROSITE" id="PS51918">
    <property type="entry name" value="RADICAL_SAM"/>
    <property type="match status" value="1"/>
</dbReference>
<keyword evidence="6" id="KW-0547">Nucleotide-binding</keyword>
<evidence type="ECO:0000256" key="6">
    <source>
        <dbReference type="ARBA" id="ARBA00022741"/>
    </source>
</evidence>
<feature type="compositionally biased region" description="Basic and acidic residues" evidence="12">
    <location>
        <begin position="388"/>
        <end position="399"/>
    </location>
</feature>
<dbReference type="EMBL" id="LT882677">
    <property type="protein sequence ID" value="SMY21889.1"/>
    <property type="molecule type" value="Genomic_DNA"/>
</dbReference>
<dbReference type="PANTHER" id="PTHR22960:SF0">
    <property type="entry name" value="MOLYBDENUM COFACTOR BIOSYNTHESIS PROTEIN 1"/>
    <property type="match status" value="1"/>
</dbReference>
<dbReference type="Gene3D" id="3.30.70.640">
    <property type="entry name" value="Molybdopterin cofactor biosynthesis C (MoaC) domain"/>
    <property type="match status" value="1"/>
</dbReference>
<evidence type="ECO:0000256" key="5">
    <source>
        <dbReference type="ARBA" id="ARBA00022723"/>
    </source>
</evidence>
<feature type="compositionally biased region" description="Polar residues" evidence="12">
    <location>
        <begin position="544"/>
        <end position="565"/>
    </location>
</feature>
<dbReference type="InterPro" id="IPR023045">
    <property type="entry name" value="MoaC"/>
</dbReference>
<evidence type="ECO:0000259" key="13">
    <source>
        <dbReference type="PROSITE" id="PS51918"/>
    </source>
</evidence>
<dbReference type="Pfam" id="PF06463">
    <property type="entry name" value="Mob_synth_C"/>
    <property type="match status" value="1"/>
</dbReference>
<sequence length="1201" mass="132821">MPQEGIQLSPDRDILTTPEIYYLSALFVNQGVTKIRLTGGEPTVRKDFVPLMKQIGSLRRHGLQELALTTNGISLHRKLEDMVEAGLTGVNISLDTLDKLQFPLLTRRNGFDAVMKSINRVQEMNKLGAGINLKINCVAMRGVNDDQILPFVEMTREQDLEVRFIEYMPFGGNKWSQKKMLPYAELVEIIRSQYPDIGRLQDGKSAVSKTWQVPGFKGRIGFITSMTNDFCGTCNRLRITSDGNLKVCLHGNTEVSLRDLLRNEHDGEPMDEAAFEAIRQIEMDRRQPNGIPVTKGWISKERQLLEVIGAAVKRKQEKHAGMGELENMTNRPMILIDEGNASSRPTPRSIPLAFMSPRRSKPTWSRLPLHMLPGNGSLLQPRFYSTSRDGEIDPESAKEPDFEQYMEAASADTGFTEAAPADQAPKETTTTTEADHTEDLTPSISPPEVGFQSLSGLFVMPERRRSKPVSEETSAGRETSLQPERISTATGSTESRPLSAGREVPSQSNRASVEAPSPKFKPLDASPRQHVPADVPSSFGVRTPDSSRGGTPQSVGFQNTENTGIESGGRAARRQIDSTDAPKSITRWIDSESLRRGSVSVPVGRVPNPFASDKPAEIQPNDARLEEHANGRPSKAWGLNSAHQPPETSDDASHDRVEPDTGAKITERGPTFVRLTPSHTMSEANVRPRSAAPVAASTPGDPPIAAGLTHVKSNGEARMVDVGNKQSTKRVAVAVGGIRFSDPETIKLILEDKNKKGDVLGTARIAGIMAAKKTSDLIPLCHPIALTKVDVDLRLVVDAANSDCVQVQVHVECQGPTGVEMEAIMAVNGAALTIYDMCKAVDRDMSTMQSRVVHKSGGRSGTYSQMKWLASSYGQSWTKQFAPEWHVTTAEFDAAKHDALQAGRFKRYAKDLESDSHTEVYEDIKRRLIKQVLERRMANQALSGSIAANESGHEKEQSLDPARNVQQHTESRPELENTPPPQSYRSDNLPEDEFEDVMRTIRSMSETQMMERWELYKQMQLADRRDCTPRERFERRQLGIQLGRLRRRRVRGANAANQASDTRALGSIPVPVSKLPISDASSSRQWEREKDLESQEGPSQHAAPTSGSESTPEPEADRSEGPRNTLTKEQSDYLGSLTEIQLRWRLSTIASRPGPAFFQEDGRPYGFTKRILKARLQSLRKRRLGEAFAASTSPAADTSKE</sequence>
<dbReference type="NCBIfam" id="TIGR00581">
    <property type="entry name" value="moaC"/>
    <property type="match status" value="1"/>
</dbReference>
<evidence type="ECO:0000256" key="12">
    <source>
        <dbReference type="SAM" id="MobiDB-lite"/>
    </source>
</evidence>
<dbReference type="InterPro" id="IPR058240">
    <property type="entry name" value="rSAM_sf"/>
</dbReference>
<feature type="compositionally biased region" description="Polar residues" evidence="12">
    <location>
        <begin position="1096"/>
        <end position="1111"/>
    </location>
</feature>
<dbReference type="Pfam" id="PF01967">
    <property type="entry name" value="MoaC"/>
    <property type="match status" value="1"/>
</dbReference>
<dbReference type="Gene3D" id="3.20.20.70">
    <property type="entry name" value="Aldolase class I"/>
    <property type="match status" value="1"/>
</dbReference>
<dbReference type="GO" id="GO:0051539">
    <property type="term" value="F:4 iron, 4 sulfur cluster binding"/>
    <property type="evidence" value="ECO:0007669"/>
    <property type="project" value="UniProtKB-KW"/>
</dbReference>
<keyword evidence="5" id="KW-0479">Metal-binding</keyword>
<accession>A0A1Y6LE47</accession>
<dbReference type="AlphaFoldDB" id="A0A1Y6LE47"/>
<comment type="catalytic activity">
    <reaction evidence="1">
        <text>(8S)-3',8-cyclo-7,8-dihydroguanosine 5'-triphosphate = cyclic pyranopterin phosphate + diphosphate</text>
        <dbReference type="Rhea" id="RHEA:49580"/>
        <dbReference type="ChEBI" id="CHEBI:33019"/>
        <dbReference type="ChEBI" id="CHEBI:59648"/>
        <dbReference type="ChEBI" id="CHEBI:131766"/>
        <dbReference type="EC" id="4.6.1.17"/>
    </reaction>
</comment>
<dbReference type="InterPro" id="IPR036522">
    <property type="entry name" value="MoaC_sf"/>
</dbReference>